<proteinExistence type="predicted"/>
<keyword evidence="2" id="KW-0732">Signal</keyword>
<dbReference type="EMBL" id="JAKLTY010000019">
    <property type="protein sequence ID" value="MCG2630294.1"/>
    <property type="molecule type" value="Genomic_DNA"/>
</dbReference>
<evidence type="ECO:0000313" key="3">
    <source>
        <dbReference type="EMBL" id="MCG2630294.1"/>
    </source>
</evidence>
<keyword evidence="5" id="KW-1185">Reference proteome</keyword>
<comment type="caution">
    <text evidence="3">The sequence shown here is derived from an EMBL/GenBank/DDBJ whole genome shotgun (WGS) entry which is preliminary data.</text>
</comment>
<organism evidence="3 6">
    <name type="scientific">Bradyrhizobium zhengyangense</name>
    <dbReference type="NCBI Taxonomy" id="2911009"/>
    <lineage>
        <taxon>Bacteria</taxon>
        <taxon>Pseudomonadati</taxon>
        <taxon>Pseudomonadota</taxon>
        <taxon>Alphaproteobacteria</taxon>
        <taxon>Hyphomicrobiales</taxon>
        <taxon>Nitrobacteraceae</taxon>
        <taxon>Bradyrhizobium</taxon>
    </lineage>
</organism>
<gene>
    <name evidence="4" type="ORF">L6637_04630</name>
    <name evidence="3" type="ORF">L6654_27055</name>
</gene>
<evidence type="ECO:0000313" key="4">
    <source>
        <dbReference type="EMBL" id="MCG2666220.1"/>
    </source>
</evidence>
<dbReference type="Proteomes" id="UP001139054">
    <property type="component" value="Unassembled WGS sequence"/>
</dbReference>
<dbReference type="EMBL" id="JAKLUA010000001">
    <property type="protein sequence ID" value="MCG2666220.1"/>
    <property type="molecule type" value="Genomic_DNA"/>
</dbReference>
<dbReference type="Proteomes" id="UP001139012">
    <property type="component" value="Unassembled WGS sequence"/>
</dbReference>
<protein>
    <submittedName>
        <fullName evidence="3">Uncharacterized protein</fullName>
    </submittedName>
</protein>
<feature type="compositionally biased region" description="Pro residues" evidence="1">
    <location>
        <begin position="1001"/>
        <end position="1036"/>
    </location>
</feature>
<feature type="region of interest" description="Disordered" evidence="1">
    <location>
        <begin position="1001"/>
        <end position="1050"/>
    </location>
</feature>
<name>A0A9X1RGS8_9BRAD</name>
<evidence type="ECO:0000313" key="5">
    <source>
        <dbReference type="Proteomes" id="UP001139012"/>
    </source>
</evidence>
<dbReference type="SUPFAM" id="SSF63825">
    <property type="entry name" value="YWTD domain"/>
    <property type="match status" value="1"/>
</dbReference>
<dbReference type="AlphaFoldDB" id="A0A9X1RGS8"/>
<evidence type="ECO:0000256" key="2">
    <source>
        <dbReference type="SAM" id="SignalP"/>
    </source>
</evidence>
<sequence length="1050" mass="107294">MFLALLVSLAAAAPALAQVVADGNAALTGFSGVTPPVVVAPGVNPLDKTYIDPNGVSVRVVDLQSMGGPPQAQVVTAPKPFAATAAQVGQVFGITLDNASPPNIYVAATSAYGLPIVVPDKDGDGLADRVQQGAANASFMSGLFGPSSGGPGSIWRIDGTSGAVQLFANVTLNGAANPGPALGGLAFDGASQSIFVADRATGMIHQFGLDGSERGRFDHGVQGRPAAGAQPVPYNPAMRLDITAPAFSTENPATWRYAPAARLVFGLAVHDGRLYYAVTEGLQVWSVSIAGGSFGKDPRIEVTVPPSLAPTEISKILFDARGNMLLAERAAPTGDYAMVALAQEGVSRVLRYTPVSTGNPSGPRWQAQPDQYAIGFPAQMTNGNGGIAIGYRYAADGAIDRTSCGGFLWSTGERLRVANDTATTLRLSLGGPANVNGMQGNGVEMVAPANVPPWSSYFIDKDDRFDDPAARGQIGDIAIPLGCARVTLRLPPILRPWYPGFGFGIGLPLPPAGPFCPWPGSHGCTCLPGQPCICPPGSSQQPGLQCCPSFQTPGPGGQCTSLCANGANDAASSAMCFFGAMPPPDPNNIDYTDITCFDGTQINAQTGGLCPKPPGAVCMAGFTLVPAKHDGGDMWTDYTCESTPQENMCAQPGPNGHLQQIGLDGQCHELCSGDSLAFPTTQCCPAGMVPNAFGVCGPQQGGCPPQQLTSTGKCCPQGQKPLPNGECVITLNFCPPQQLTSTGQCCPQGQTPQPDGSCKQQQCPPQQLTISGQCCPQGQFPQANGSCGGQQQVCPVGQLTSTGVCCPAGETPQADGSCGQHSWLPSCPQQQISNTGICCPSGTTPQTDGSCQGCPAGTVASPLTGACMQQQPCPSNTVQKANGQCCPSSPGIVAAGAAPACFCPTGQTFDGQKCVGGSQAATGCFPGYTQLPGGGCCLASQATLDGVCCPPGQHPDANRRACVGTAPLPHVAPPIIRAPPVVVPPPKGVVVPPPHVGITPPPRIGVTPPPPNIGVKPPPRIIVTPPPHIGVTPPPRGGTFAPRKEPEKVR</sequence>
<feature type="chain" id="PRO_5040925080" evidence="2">
    <location>
        <begin position="18"/>
        <end position="1050"/>
    </location>
</feature>
<reference evidence="3" key="1">
    <citation type="submission" date="2022-01" db="EMBL/GenBank/DDBJ databases">
        <title>Genome sequnece data of strain Bradyrhizobium sp. nov.</title>
        <authorList>
            <person name="Zhang J."/>
        </authorList>
    </citation>
    <scope>NUCLEOTIDE SEQUENCE</scope>
    <source>
        <strain evidence="4">WYCCWR 12774</strain>
        <strain evidence="3">WYCCWR 13023</strain>
    </source>
</reference>
<accession>A0A9X1RGS8</accession>
<feature type="signal peptide" evidence="2">
    <location>
        <begin position="1"/>
        <end position="17"/>
    </location>
</feature>
<evidence type="ECO:0000256" key="1">
    <source>
        <dbReference type="SAM" id="MobiDB-lite"/>
    </source>
</evidence>
<evidence type="ECO:0000313" key="6">
    <source>
        <dbReference type="Proteomes" id="UP001139054"/>
    </source>
</evidence>
<dbReference type="RefSeq" id="WP_237858296.1">
    <property type="nucleotide sequence ID" value="NZ_JAKLTY010000019.1"/>
</dbReference>